<dbReference type="InParanoid" id="A0A0C3D1N9"/>
<reference evidence="3" key="2">
    <citation type="submission" date="2015-01" db="EMBL/GenBank/DDBJ databases">
        <title>Evolutionary Origins and Diversification of the Mycorrhizal Mutualists.</title>
        <authorList>
            <consortium name="DOE Joint Genome Institute"/>
            <consortium name="Mycorrhizal Genomics Consortium"/>
            <person name="Kohler A."/>
            <person name="Kuo A."/>
            <person name="Nagy L.G."/>
            <person name="Floudas D."/>
            <person name="Copeland A."/>
            <person name="Barry K.W."/>
            <person name="Cichocki N."/>
            <person name="Veneault-Fourrey C."/>
            <person name="LaButti K."/>
            <person name="Lindquist E.A."/>
            <person name="Lipzen A."/>
            <person name="Lundell T."/>
            <person name="Morin E."/>
            <person name="Murat C."/>
            <person name="Riley R."/>
            <person name="Ohm R."/>
            <person name="Sun H."/>
            <person name="Tunlid A."/>
            <person name="Henrissat B."/>
            <person name="Grigoriev I.V."/>
            <person name="Hibbett D.S."/>
            <person name="Martin F."/>
        </authorList>
    </citation>
    <scope>NUCLEOTIDE SEQUENCE [LARGE SCALE GENOMIC DNA]</scope>
    <source>
        <strain evidence="3">Foug A</strain>
    </source>
</reference>
<dbReference type="HOGENOM" id="CLU_016973_1_1_1"/>
<gene>
    <name evidence="2" type="ORF">SCLCIDRAFT_34413</name>
</gene>
<dbReference type="OrthoDB" id="2693414at2759"/>
<reference evidence="2 3" key="1">
    <citation type="submission" date="2014-04" db="EMBL/GenBank/DDBJ databases">
        <authorList>
            <consortium name="DOE Joint Genome Institute"/>
            <person name="Kuo A."/>
            <person name="Kohler A."/>
            <person name="Nagy L.G."/>
            <person name="Floudas D."/>
            <person name="Copeland A."/>
            <person name="Barry K.W."/>
            <person name="Cichocki N."/>
            <person name="Veneault-Fourrey C."/>
            <person name="LaButti K."/>
            <person name="Lindquist E.A."/>
            <person name="Lipzen A."/>
            <person name="Lundell T."/>
            <person name="Morin E."/>
            <person name="Murat C."/>
            <person name="Sun H."/>
            <person name="Tunlid A."/>
            <person name="Henrissat B."/>
            <person name="Grigoriev I.V."/>
            <person name="Hibbett D.S."/>
            <person name="Martin F."/>
            <person name="Nordberg H.P."/>
            <person name="Cantor M.N."/>
            <person name="Hua S.X."/>
        </authorList>
    </citation>
    <scope>NUCLEOTIDE SEQUENCE [LARGE SCALE GENOMIC DNA]</scope>
    <source>
        <strain evidence="2 3">Foug A</strain>
    </source>
</reference>
<feature type="compositionally biased region" description="Basic and acidic residues" evidence="1">
    <location>
        <begin position="192"/>
        <end position="202"/>
    </location>
</feature>
<name>A0A0C3D1N9_9AGAM</name>
<dbReference type="AlphaFoldDB" id="A0A0C3D1N9"/>
<sequence length="632" mass="70199">MPRATKPADPLADQTEGELDTRVLHNHRIGPLANKFGPARGVAPFKVGLPVGVPCNKTKKQVNCGRDDDTAEGRDDETGATCKVKLRCAFEPPEGWEEHMFGYRDWRSFTPTTSHQQQTPQDPTADTHSSNEHLAQAFRDVENDEEQEGSAKAMRGPDITVDSPCISNASNDLSLQDGSNYSSNAHACAAKKAAERSAHPSGDHSSLPPSSPPPESHSGSDTDTQNPCSRCKKRKIIQSHQGANTTTIKGGDKGLSVNKKPGALSNAALEEIRIFSDESTWDILVAAGFGVKPSHAKVNEANLFHSWYWATQPRPEGASRDKINDIITKEYNILMKDIPKDDIVTRKEKLKDVYEWQETSLMVPSNKSVKLIATKLDNAKVQFSGLAKSWCNLEEIEIVSVLMYVREDPAGHQLSGIFAGSDLVRKFINDHAIDICTLIDKYTSIFKNSDGLAIGLDGGSGCTELAPAVELQCRPREIPRDWDCRIFRSMMREKLTVALRDQQVRDGIEGGDPQKISWQKLLKFVRKNHLIITNWPLGVPPPGPSFDFKKLKAGSLHRLVVPYLHRKLGIMYDRQSDEEDTEDALGDLSEIEVKLWHEEIIRILDMNPTKGDLLMIPNGRKFVKMESISAKK</sequence>
<feature type="compositionally biased region" description="Polar residues" evidence="1">
    <location>
        <begin position="238"/>
        <end position="248"/>
    </location>
</feature>
<feature type="region of interest" description="Disordered" evidence="1">
    <location>
        <begin position="110"/>
        <end position="160"/>
    </location>
</feature>
<evidence type="ECO:0000256" key="1">
    <source>
        <dbReference type="SAM" id="MobiDB-lite"/>
    </source>
</evidence>
<dbReference type="Proteomes" id="UP000053989">
    <property type="component" value="Unassembled WGS sequence"/>
</dbReference>
<accession>A0A0C3D1N9</accession>
<feature type="region of interest" description="Disordered" evidence="1">
    <location>
        <begin position="191"/>
        <end position="255"/>
    </location>
</feature>
<organism evidence="2 3">
    <name type="scientific">Scleroderma citrinum Foug A</name>
    <dbReference type="NCBI Taxonomy" id="1036808"/>
    <lineage>
        <taxon>Eukaryota</taxon>
        <taxon>Fungi</taxon>
        <taxon>Dikarya</taxon>
        <taxon>Basidiomycota</taxon>
        <taxon>Agaricomycotina</taxon>
        <taxon>Agaricomycetes</taxon>
        <taxon>Agaricomycetidae</taxon>
        <taxon>Boletales</taxon>
        <taxon>Sclerodermatineae</taxon>
        <taxon>Sclerodermataceae</taxon>
        <taxon>Scleroderma</taxon>
    </lineage>
</organism>
<evidence type="ECO:0000313" key="3">
    <source>
        <dbReference type="Proteomes" id="UP000053989"/>
    </source>
</evidence>
<feature type="compositionally biased region" description="Low complexity" evidence="1">
    <location>
        <begin position="110"/>
        <end position="127"/>
    </location>
</feature>
<evidence type="ECO:0000313" key="2">
    <source>
        <dbReference type="EMBL" id="KIM50324.1"/>
    </source>
</evidence>
<protein>
    <submittedName>
        <fullName evidence="2">Uncharacterized protein</fullName>
    </submittedName>
</protein>
<dbReference type="EMBL" id="KN822508">
    <property type="protein sequence ID" value="KIM50324.1"/>
    <property type="molecule type" value="Genomic_DNA"/>
</dbReference>
<keyword evidence="3" id="KW-1185">Reference proteome</keyword>
<proteinExistence type="predicted"/>